<keyword evidence="10" id="KW-1185">Reference proteome</keyword>
<evidence type="ECO:0000256" key="6">
    <source>
        <dbReference type="ARBA" id="ARBA00029321"/>
    </source>
</evidence>
<dbReference type="GO" id="GO:0048029">
    <property type="term" value="F:monosaccharide binding"/>
    <property type="evidence" value="ECO:0007669"/>
    <property type="project" value="TreeGrafter"/>
</dbReference>
<reference evidence="9" key="1">
    <citation type="submission" date="2020-03" db="EMBL/GenBank/DDBJ databases">
        <authorList>
            <person name="Guo F."/>
        </authorList>
    </citation>
    <scope>NUCLEOTIDE SEQUENCE</scope>
    <source>
        <strain evidence="9">JCM 30134</strain>
    </source>
</reference>
<keyword evidence="3 7" id="KW-0312">Gluconeogenesis</keyword>
<evidence type="ECO:0000313" key="10">
    <source>
        <dbReference type="Proteomes" id="UP000787472"/>
    </source>
</evidence>
<dbReference type="Pfam" id="PF00342">
    <property type="entry name" value="PGI"/>
    <property type="match status" value="1"/>
</dbReference>
<keyword evidence="7" id="KW-0963">Cytoplasm</keyword>
<dbReference type="PROSITE" id="PS51463">
    <property type="entry name" value="P_GLUCOSE_ISOMERASE_3"/>
    <property type="match status" value="1"/>
</dbReference>
<proteinExistence type="inferred from homology"/>
<dbReference type="RefSeq" id="WP_167187104.1">
    <property type="nucleotide sequence ID" value="NZ_JAAONZ010000009.1"/>
</dbReference>
<dbReference type="PROSITE" id="PS00174">
    <property type="entry name" value="P_GLUCOSE_ISOMERASE_2"/>
    <property type="match status" value="1"/>
</dbReference>
<dbReference type="GO" id="GO:0006094">
    <property type="term" value="P:gluconeogenesis"/>
    <property type="evidence" value="ECO:0007669"/>
    <property type="project" value="UniProtKB-UniRule"/>
</dbReference>
<evidence type="ECO:0000256" key="4">
    <source>
        <dbReference type="ARBA" id="ARBA00023152"/>
    </source>
</evidence>
<dbReference type="GO" id="GO:0005829">
    <property type="term" value="C:cytosol"/>
    <property type="evidence" value="ECO:0007669"/>
    <property type="project" value="TreeGrafter"/>
</dbReference>
<dbReference type="PANTHER" id="PTHR11469:SF1">
    <property type="entry name" value="GLUCOSE-6-PHOSPHATE ISOMERASE"/>
    <property type="match status" value="1"/>
</dbReference>
<dbReference type="PANTHER" id="PTHR11469">
    <property type="entry name" value="GLUCOSE-6-PHOSPHATE ISOMERASE"/>
    <property type="match status" value="1"/>
</dbReference>
<accession>A0A9E5JXK6</accession>
<dbReference type="InterPro" id="IPR035476">
    <property type="entry name" value="SIS_PGI_1"/>
</dbReference>
<protein>
    <recommendedName>
        <fullName evidence="7">Glucose-6-phosphate isomerase</fullName>
        <shortName evidence="7">GPI</shortName>
        <ecNumber evidence="7">5.3.1.9</ecNumber>
    </recommendedName>
    <alternativeName>
        <fullName evidence="7">Phosphoglucose isomerase</fullName>
        <shortName evidence="7">PGI</shortName>
    </alternativeName>
    <alternativeName>
        <fullName evidence="7">Phosphohexose isomerase</fullName>
        <shortName evidence="7">PHI</shortName>
    </alternativeName>
</protein>
<comment type="similarity">
    <text evidence="2 7 8">Belongs to the GPI family.</text>
</comment>
<comment type="pathway">
    <text evidence="7">Carbohydrate biosynthesis; gluconeogenesis.</text>
</comment>
<dbReference type="GO" id="GO:0004347">
    <property type="term" value="F:glucose-6-phosphate isomerase activity"/>
    <property type="evidence" value="ECO:0007669"/>
    <property type="project" value="UniProtKB-UniRule"/>
</dbReference>
<dbReference type="GO" id="GO:0097367">
    <property type="term" value="F:carbohydrate derivative binding"/>
    <property type="evidence" value="ECO:0007669"/>
    <property type="project" value="InterPro"/>
</dbReference>
<dbReference type="EC" id="5.3.1.9" evidence="7"/>
<dbReference type="InterPro" id="IPR018189">
    <property type="entry name" value="Phosphoglucose_isomerase_CS"/>
</dbReference>
<dbReference type="InterPro" id="IPR001672">
    <property type="entry name" value="G6P_Isomerase"/>
</dbReference>
<sequence>MFDPLESLSQADLPAVWERLAQIAEAQGELNIRAQFDRDPERISRFTREAVGLKLDFSRHAITPESWTALIDLASTAEVPQAVTQMLSGAAINHTEGRKVLHCALRGGTNKSLEESVLVAEVRERLAALVNSVLRGERTGFSGEAFTDVVNIGIGGSDLGPAMVSEALTPYHQHLKVHFVSNVDPSHMVNTLAQLNPATTLFIIASKTFTTLETLANAKAAQGWLQAAAGSEQSLSDHFVAVSSNVAKAEEFGVDVDSIYPMWDWVGGRYSLWSAIGLPIAIAVGWENFNQLCEGAGAMDEHFASAPLSDNLPVILSLLEIWSVNMLGAQSHAVLPYDQNLCQLPAFLQQLTMESNGKQVDRSGKPLGRASCPVVWGAAGTNGQHSFHQLLHQGTQPVPADFIVPMQSHNPLADQHTHLVTNCMAQARALLFGKSLQQAAQELSDAGYSDEAVQALAPHKVLPGNRPSLTISYDKTSPYRLGALIALYEHKVFVSSVIWGLNAFDQWGVELGKQIGVEIYNEIEKRRSGIPGDAAFDPSTEALLNQLLASEQIENAL</sequence>
<organism evidence="9 10">
    <name type="scientific">Pseudomaricurvus hydrocarbonicus</name>
    <dbReference type="NCBI Taxonomy" id="1470433"/>
    <lineage>
        <taxon>Bacteria</taxon>
        <taxon>Pseudomonadati</taxon>
        <taxon>Pseudomonadota</taxon>
        <taxon>Gammaproteobacteria</taxon>
        <taxon>Cellvibrionales</taxon>
        <taxon>Cellvibrionaceae</taxon>
        <taxon>Pseudomaricurvus</taxon>
    </lineage>
</organism>
<dbReference type="NCBIfam" id="NF001211">
    <property type="entry name" value="PRK00179.1"/>
    <property type="match status" value="1"/>
</dbReference>
<feature type="active site" evidence="7">
    <location>
        <position position="513"/>
    </location>
</feature>
<dbReference type="AlphaFoldDB" id="A0A9E5JXK6"/>
<keyword evidence="4 7" id="KW-0324">Glycolysis</keyword>
<dbReference type="PROSITE" id="PS00765">
    <property type="entry name" value="P_GLUCOSE_ISOMERASE_1"/>
    <property type="match status" value="1"/>
</dbReference>
<dbReference type="Proteomes" id="UP000787472">
    <property type="component" value="Unassembled WGS sequence"/>
</dbReference>
<feature type="active site" evidence="7">
    <location>
        <position position="385"/>
    </location>
</feature>
<dbReference type="Gene3D" id="1.10.1390.10">
    <property type="match status" value="1"/>
</dbReference>
<dbReference type="HAMAP" id="MF_00473">
    <property type="entry name" value="G6P_isomerase"/>
    <property type="match status" value="1"/>
</dbReference>
<comment type="caution">
    <text evidence="9">The sequence shown here is derived from an EMBL/GenBank/DDBJ whole genome shotgun (WGS) entry which is preliminary data.</text>
</comment>
<feature type="active site" description="Proton donor" evidence="7">
    <location>
        <position position="354"/>
    </location>
</feature>
<dbReference type="InterPro" id="IPR046348">
    <property type="entry name" value="SIS_dom_sf"/>
</dbReference>
<dbReference type="CDD" id="cd05015">
    <property type="entry name" value="SIS_PGI_1"/>
    <property type="match status" value="1"/>
</dbReference>
<dbReference type="InterPro" id="IPR023096">
    <property type="entry name" value="G6P_Isomerase_C"/>
</dbReference>
<dbReference type="GO" id="GO:0006096">
    <property type="term" value="P:glycolytic process"/>
    <property type="evidence" value="ECO:0007669"/>
    <property type="project" value="UniProtKB-UniRule"/>
</dbReference>
<dbReference type="Gene3D" id="3.40.50.10490">
    <property type="entry name" value="Glucose-6-phosphate isomerase like protein, domain 1"/>
    <property type="match status" value="2"/>
</dbReference>
<comment type="catalytic activity">
    <reaction evidence="6 7 8">
        <text>alpha-D-glucose 6-phosphate = beta-D-fructose 6-phosphate</text>
        <dbReference type="Rhea" id="RHEA:11816"/>
        <dbReference type="ChEBI" id="CHEBI:57634"/>
        <dbReference type="ChEBI" id="CHEBI:58225"/>
        <dbReference type="EC" id="5.3.1.9"/>
    </reaction>
</comment>
<keyword evidence="5 7" id="KW-0413">Isomerase</keyword>
<evidence type="ECO:0000256" key="8">
    <source>
        <dbReference type="RuleBase" id="RU000612"/>
    </source>
</evidence>
<evidence type="ECO:0000256" key="5">
    <source>
        <dbReference type="ARBA" id="ARBA00023235"/>
    </source>
</evidence>
<evidence type="ECO:0000256" key="3">
    <source>
        <dbReference type="ARBA" id="ARBA00022432"/>
    </source>
</evidence>
<dbReference type="GO" id="GO:0051156">
    <property type="term" value="P:glucose 6-phosphate metabolic process"/>
    <property type="evidence" value="ECO:0007669"/>
    <property type="project" value="TreeGrafter"/>
</dbReference>
<comment type="subcellular location">
    <subcellularLocation>
        <location evidence="7">Cytoplasm</location>
    </subcellularLocation>
</comment>
<dbReference type="EMBL" id="JAAONZ010000009">
    <property type="protein sequence ID" value="NHO66390.1"/>
    <property type="molecule type" value="Genomic_DNA"/>
</dbReference>
<dbReference type="PRINTS" id="PR00662">
    <property type="entry name" value="G6PISOMERASE"/>
</dbReference>
<gene>
    <name evidence="7 9" type="primary">pgi</name>
    <name evidence="9" type="ORF">G8770_12655</name>
</gene>
<evidence type="ECO:0000256" key="2">
    <source>
        <dbReference type="ARBA" id="ARBA00006604"/>
    </source>
</evidence>
<name>A0A9E5JXK6_9GAMM</name>
<evidence type="ECO:0000256" key="1">
    <source>
        <dbReference type="ARBA" id="ARBA00004926"/>
    </source>
</evidence>
<evidence type="ECO:0000313" key="9">
    <source>
        <dbReference type="EMBL" id="NHO66390.1"/>
    </source>
</evidence>
<comment type="function">
    <text evidence="7">Catalyzes the reversible isomerization of glucose-6-phosphate to fructose-6-phosphate.</text>
</comment>
<comment type="pathway">
    <text evidence="1 7 8">Carbohydrate degradation; glycolysis; D-glyceraldehyde 3-phosphate and glycerone phosphate from D-glucose: step 2/4.</text>
</comment>
<evidence type="ECO:0000256" key="7">
    <source>
        <dbReference type="HAMAP-Rule" id="MF_00473"/>
    </source>
</evidence>
<dbReference type="SUPFAM" id="SSF53697">
    <property type="entry name" value="SIS domain"/>
    <property type="match status" value="1"/>
</dbReference>
<dbReference type="CDD" id="cd05016">
    <property type="entry name" value="SIS_PGI_2"/>
    <property type="match status" value="1"/>
</dbReference>
<dbReference type="InterPro" id="IPR035482">
    <property type="entry name" value="SIS_PGI_2"/>
</dbReference>